<proteinExistence type="predicted"/>
<name>A0A5C7FAN5_9BACT</name>
<dbReference type="GO" id="GO:0046872">
    <property type="term" value="F:metal ion binding"/>
    <property type="evidence" value="ECO:0007669"/>
    <property type="project" value="InterPro"/>
</dbReference>
<evidence type="ECO:0000259" key="3">
    <source>
        <dbReference type="Pfam" id="PF05193"/>
    </source>
</evidence>
<sequence length="722" mass="78686">MHGLLPGDIYNPRKMQKLLLGLLALFLVAACSTPQATTDKMAEKPADATEMMKDDFRAMAPEAGPAPEIKIGDFQDFKLDNGLQVVLVENHKLPRVSYQLFVDVPPHLEGEYAGTGQMMGQMLRRATSTKTKEQIDEEIDFIGASLNAGGSGAFGATISKYKEKLIEMMAEVVLDARFPEEEFAKVKTEAEAGLQSSLGNPGAIASRLRQRLTYGADHPYGELTTEASLKNVELDAVKKYYETYFVPNRSYLVMVGDLTRAEAEKLAKKAFGSWAKKDVPAPTFAMPEAPKGVTVNFVPRAGAVQSNIILSKPADVKPGTKKALRASIVNRILGTGFNGRLNQNIREDKAYSYGAGSSVDADELVGSFTASSDVRNEVTDSAVTEFMTELMKISTAPVTAEELNRAKSQITGSFGRALESPQRIASFALNTIRYGLDRNYYPSYLQKVASSSSNDLLEVSSEIMSPENINIIVVGDKAVADKLAKFATSGKVNYYDVNGEMIDMEDMAAPTDVTPKQVIMDYTEAIGGAAAIAGMKSWSQVMEANVQGQTVVQTMYKEGGTKFSSQTQMMGMTMADQRYNDGKVSMMQQGQKMPANDEMAAGMKEQATLFPTVALLDKADMLSIDGTETVNGKKAIVLSVKSESGAGDAQMYFDQDSKLLIRRVQKQGPVTATIDYGDYREVSGVKIPYEMTITGAMPFPLKFVTKEMKLNTEIDQSLFEVE</sequence>
<dbReference type="Proteomes" id="UP000321907">
    <property type="component" value="Unassembled WGS sequence"/>
</dbReference>
<dbReference type="SUPFAM" id="SSF63411">
    <property type="entry name" value="LuxS/MPP-like metallohydrolase"/>
    <property type="match status" value="2"/>
</dbReference>
<keyword evidence="1" id="KW-0732">Signal</keyword>
<feature type="domain" description="Peptidase M16 C-terminal" evidence="3">
    <location>
        <begin position="232"/>
        <end position="409"/>
    </location>
</feature>
<feature type="domain" description="Peptidase M16 N-terminal" evidence="2">
    <location>
        <begin position="85"/>
        <end position="192"/>
    </location>
</feature>
<dbReference type="Pfam" id="PF00675">
    <property type="entry name" value="Peptidase_M16"/>
    <property type="match status" value="1"/>
</dbReference>
<reference evidence="4 5" key="1">
    <citation type="submission" date="2019-08" db="EMBL/GenBank/DDBJ databases">
        <title>Lewinella sp. strain SSH13 Genome sequencing and assembly.</title>
        <authorList>
            <person name="Kim I."/>
        </authorList>
    </citation>
    <scope>NUCLEOTIDE SEQUENCE [LARGE SCALE GENOMIC DNA]</scope>
    <source>
        <strain evidence="4 5">SSH13</strain>
    </source>
</reference>
<dbReference type="AlphaFoldDB" id="A0A5C7FAN5"/>
<dbReference type="InterPro" id="IPR011249">
    <property type="entry name" value="Metalloenz_LuxS/M16"/>
</dbReference>
<dbReference type="InterPro" id="IPR007863">
    <property type="entry name" value="Peptidase_M16_C"/>
</dbReference>
<evidence type="ECO:0000313" key="4">
    <source>
        <dbReference type="EMBL" id="TXF87869.1"/>
    </source>
</evidence>
<accession>A0A5C7FAN5</accession>
<organism evidence="4 5">
    <name type="scientific">Neolewinella aurantiaca</name>
    <dbReference type="NCBI Taxonomy" id="2602767"/>
    <lineage>
        <taxon>Bacteria</taxon>
        <taxon>Pseudomonadati</taxon>
        <taxon>Bacteroidota</taxon>
        <taxon>Saprospiria</taxon>
        <taxon>Saprospirales</taxon>
        <taxon>Lewinellaceae</taxon>
        <taxon>Neolewinella</taxon>
    </lineage>
</organism>
<evidence type="ECO:0000313" key="5">
    <source>
        <dbReference type="Proteomes" id="UP000321907"/>
    </source>
</evidence>
<feature type="signal peptide" evidence="1">
    <location>
        <begin position="1"/>
        <end position="36"/>
    </location>
</feature>
<comment type="caution">
    <text evidence="4">The sequence shown here is derived from an EMBL/GenBank/DDBJ whole genome shotgun (WGS) entry which is preliminary data.</text>
</comment>
<evidence type="ECO:0000259" key="2">
    <source>
        <dbReference type="Pfam" id="PF00675"/>
    </source>
</evidence>
<dbReference type="EMBL" id="VOXD01000030">
    <property type="protein sequence ID" value="TXF87869.1"/>
    <property type="molecule type" value="Genomic_DNA"/>
</dbReference>
<feature type="chain" id="PRO_5022755809" evidence="1">
    <location>
        <begin position="37"/>
        <end position="722"/>
    </location>
</feature>
<dbReference type="Gene3D" id="2.50.20.10">
    <property type="entry name" value="Lipoprotein localisation LolA/LolB/LppX"/>
    <property type="match status" value="1"/>
</dbReference>
<dbReference type="Gene3D" id="3.30.830.10">
    <property type="entry name" value="Metalloenzyme, LuxS/M16 peptidase-like"/>
    <property type="match status" value="2"/>
</dbReference>
<dbReference type="OrthoDB" id="9811314at2"/>
<keyword evidence="5" id="KW-1185">Reference proteome</keyword>
<dbReference type="InterPro" id="IPR011765">
    <property type="entry name" value="Pept_M16_N"/>
</dbReference>
<gene>
    <name evidence="4" type="ORF">FUA23_17060</name>
</gene>
<dbReference type="PANTHER" id="PTHR11851">
    <property type="entry name" value="METALLOPROTEASE"/>
    <property type="match status" value="1"/>
</dbReference>
<evidence type="ECO:0000256" key="1">
    <source>
        <dbReference type="SAM" id="SignalP"/>
    </source>
</evidence>
<dbReference type="PANTHER" id="PTHR11851:SF224">
    <property type="entry name" value="PROCESSING PROTEASE"/>
    <property type="match status" value="1"/>
</dbReference>
<dbReference type="InterPro" id="IPR050361">
    <property type="entry name" value="MPP/UQCRC_Complex"/>
</dbReference>
<dbReference type="Pfam" id="PF05193">
    <property type="entry name" value="Peptidase_M16_C"/>
    <property type="match status" value="1"/>
</dbReference>
<protein>
    <submittedName>
        <fullName evidence="4">Insulinase family protein</fullName>
    </submittedName>
</protein>